<dbReference type="Proteomes" id="UP000308230">
    <property type="component" value="Unassembled WGS sequence"/>
</dbReference>
<evidence type="ECO:0000256" key="3">
    <source>
        <dbReference type="ARBA" id="ARBA00024247"/>
    </source>
</evidence>
<dbReference type="PANTHER" id="PTHR33359:SF1">
    <property type="entry name" value="MOLYBDOPTERIN SYNTHASE SULFUR CARRIER SUBUNIT"/>
    <property type="match status" value="1"/>
</dbReference>
<proteinExistence type="inferred from homology"/>
<dbReference type="InterPro" id="IPR012675">
    <property type="entry name" value="Beta-grasp_dom_sf"/>
</dbReference>
<keyword evidence="5" id="KW-1185">Reference proteome</keyword>
<reference evidence="4 5" key="1">
    <citation type="submission" date="2019-04" db="EMBL/GenBank/DDBJ databases">
        <title>Bacillus caeni sp. nov., a bacterium isolated from mangrove sediment.</title>
        <authorList>
            <person name="Huang H."/>
            <person name="Mo K."/>
            <person name="Hu Y."/>
        </authorList>
    </citation>
    <scope>NUCLEOTIDE SEQUENCE [LARGE SCALE GENOMIC DNA]</scope>
    <source>
        <strain evidence="4 5">HB172195</strain>
    </source>
</reference>
<dbReference type="OrthoDB" id="9801945at2"/>
<dbReference type="GO" id="GO:0006777">
    <property type="term" value="P:Mo-molybdopterin cofactor biosynthetic process"/>
    <property type="evidence" value="ECO:0007669"/>
    <property type="project" value="InterPro"/>
</dbReference>
<organism evidence="4 5">
    <name type="scientific">Exobacillus caeni</name>
    <dbReference type="NCBI Taxonomy" id="2574798"/>
    <lineage>
        <taxon>Bacteria</taxon>
        <taxon>Bacillati</taxon>
        <taxon>Bacillota</taxon>
        <taxon>Bacilli</taxon>
        <taxon>Bacillales</taxon>
        <taxon>Guptibacillaceae</taxon>
        <taxon>Exobacillus</taxon>
    </lineage>
</organism>
<protein>
    <recommendedName>
        <fullName evidence="3">Molybdopterin synthase sulfur carrier subunit</fullName>
    </recommendedName>
</protein>
<dbReference type="GO" id="GO:0000166">
    <property type="term" value="F:nucleotide binding"/>
    <property type="evidence" value="ECO:0007669"/>
    <property type="project" value="UniProtKB-KW"/>
</dbReference>
<dbReference type="UniPathway" id="UPA00344"/>
<gene>
    <name evidence="4" type="primary">moaD</name>
    <name evidence="4" type="ORF">FCL54_08450</name>
</gene>
<keyword evidence="1" id="KW-0547">Nucleotide-binding</keyword>
<comment type="caution">
    <text evidence="4">The sequence shown here is derived from an EMBL/GenBank/DDBJ whole genome shotgun (WGS) entry which is preliminary data.</text>
</comment>
<evidence type="ECO:0000256" key="2">
    <source>
        <dbReference type="ARBA" id="ARBA00024200"/>
    </source>
</evidence>
<name>A0A5R9F5S3_9BACL</name>
<evidence type="ECO:0000256" key="1">
    <source>
        <dbReference type="ARBA" id="ARBA00022741"/>
    </source>
</evidence>
<dbReference type="CDD" id="cd00754">
    <property type="entry name" value="Ubl_MoaD"/>
    <property type="match status" value="1"/>
</dbReference>
<dbReference type="Gene3D" id="3.10.20.30">
    <property type="match status" value="1"/>
</dbReference>
<dbReference type="InterPro" id="IPR016155">
    <property type="entry name" value="Mopterin_synth/thiamin_S_b"/>
</dbReference>
<dbReference type="NCBIfam" id="TIGR01682">
    <property type="entry name" value="moaD"/>
    <property type="match status" value="1"/>
</dbReference>
<dbReference type="InterPro" id="IPR044672">
    <property type="entry name" value="MOCS2A"/>
</dbReference>
<dbReference type="Pfam" id="PF02597">
    <property type="entry name" value="ThiS"/>
    <property type="match status" value="1"/>
</dbReference>
<accession>A0A5R9F5S3</accession>
<dbReference type="InterPro" id="IPR003749">
    <property type="entry name" value="ThiS/MoaD-like"/>
</dbReference>
<evidence type="ECO:0000313" key="5">
    <source>
        <dbReference type="Proteomes" id="UP000308230"/>
    </source>
</evidence>
<comment type="similarity">
    <text evidence="2">Belongs to the MoaD family.</text>
</comment>
<dbReference type="PANTHER" id="PTHR33359">
    <property type="entry name" value="MOLYBDOPTERIN SYNTHASE SULFUR CARRIER SUBUNIT"/>
    <property type="match status" value="1"/>
</dbReference>
<sequence>MIQVLLFAGLQETFGQQEIKWDSLPETVGDLKVKLIEKHPELEGVSRSMVAVNEEYAEDKTVLKENDTVAFIPPVSGG</sequence>
<dbReference type="RefSeq" id="WP_138125308.1">
    <property type="nucleotide sequence ID" value="NZ_SWLG01000005.1"/>
</dbReference>
<evidence type="ECO:0000313" key="4">
    <source>
        <dbReference type="EMBL" id="TLS37839.1"/>
    </source>
</evidence>
<dbReference type="AlphaFoldDB" id="A0A5R9F5S3"/>
<dbReference type="GO" id="GO:1990133">
    <property type="term" value="C:molybdopterin adenylyltransferase complex"/>
    <property type="evidence" value="ECO:0007669"/>
    <property type="project" value="TreeGrafter"/>
</dbReference>
<dbReference type="SUPFAM" id="SSF54285">
    <property type="entry name" value="MoaD/ThiS"/>
    <property type="match status" value="1"/>
</dbReference>
<dbReference type="EMBL" id="SWLG01000005">
    <property type="protein sequence ID" value="TLS37839.1"/>
    <property type="molecule type" value="Genomic_DNA"/>
</dbReference>